<dbReference type="GO" id="GO:0042147">
    <property type="term" value="P:retrograde transport, endosome to Golgi"/>
    <property type="evidence" value="ECO:0007669"/>
    <property type="project" value="TreeGrafter"/>
</dbReference>
<dbReference type="PANTHER" id="PTHR22746:SF10">
    <property type="entry name" value="GUANINE NUCLEOTIDE EXCHANGE FACTOR SUBUNIT RIC1"/>
    <property type="match status" value="1"/>
</dbReference>
<organism evidence="17 18">
    <name type="scientific">Mustela putorius furo</name>
    <name type="common">European domestic ferret</name>
    <name type="synonym">Mustela furo</name>
    <dbReference type="NCBI Taxonomy" id="9669"/>
    <lineage>
        <taxon>Eukaryota</taxon>
        <taxon>Metazoa</taxon>
        <taxon>Chordata</taxon>
        <taxon>Craniata</taxon>
        <taxon>Vertebrata</taxon>
        <taxon>Euteleostomi</taxon>
        <taxon>Mammalia</taxon>
        <taxon>Eutheria</taxon>
        <taxon>Laurasiatheria</taxon>
        <taxon>Carnivora</taxon>
        <taxon>Caniformia</taxon>
        <taxon>Musteloidea</taxon>
        <taxon>Mustelidae</taxon>
        <taxon>Mustelinae</taxon>
        <taxon>Mustela</taxon>
    </lineage>
</organism>
<evidence type="ECO:0000256" key="9">
    <source>
        <dbReference type="ARBA" id="ARBA00029879"/>
    </source>
</evidence>
<evidence type="ECO:0000256" key="11">
    <source>
        <dbReference type="ARBA" id="ARBA00061630"/>
    </source>
</evidence>
<keyword evidence="6" id="KW-0344">Guanine-nucleotide releasing factor</keyword>
<dbReference type="RefSeq" id="XP_044920937.1">
    <property type="nucleotide sequence ID" value="XM_045065002.1"/>
</dbReference>
<dbReference type="GO" id="GO:0034066">
    <property type="term" value="C:Ric1-Rgp1 guanyl-nucleotide exchange factor complex"/>
    <property type="evidence" value="ECO:0007669"/>
    <property type="project" value="InterPro"/>
</dbReference>
<evidence type="ECO:0000256" key="1">
    <source>
        <dbReference type="ARBA" id="ARBA00004370"/>
    </source>
</evidence>
<evidence type="ECO:0000313" key="18">
    <source>
        <dbReference type="RefSeq" id="XP_044920937.1"/>
    </source>
</evidence>
<dbReference type="SUPFAM" id="SSF50978">
    <property type="entry name" value="WD40 repeat-like"/>
    <property type="match status" value="1"/>
</dbReference>
<sequence>MYFLSGWPKRLLCPLGTPAEAPFHVQSDPQRTFFAVLAPVRLSIWYSRPSVLIVTYKEPEKSSSQFGSYKQAEWRPDSTMIAVSTAYGYILFFHITSPRGDKYLYEPVYPKGSPQMKGTPHFKEEQCAPALNLEMRKILDLQAPIMSLQSVLEDLLVATSDGLLHLIHWEGMTNGRKAINLCTVPFSVDLQSSRAGSFLGFADVHIRDMEYCATLDGFAVVFNDGKIGFITPVSSRFTAEQLHGVWPQDVVDGTCVAVNNKYRLMAFGCASGSVQVYTIDNTTGAMLLSHKLELTAKQYPDIWNKTGAVKLVRWSPDNSVVTVTWESGGLSLWSVFGAQLICTLGGDFAYRSDGTKKDPLKINSMSWGAEGYHLWVVSGFGAHNTGIESDSKSVVKQPGLLLFQFIKSVLTVNPCMSNQEQVLLQGEDRLYLNCGEASQMQSARGSSARSERKAGGGRSPFADSGLESPGLSSLLGHRHWHVVQISNTYLESNWPIRFSAIDKLGQNIAVVGKFGFAHYSLLTKKWKLFGNITQEQNMIVTGGLAWWNDFIVLACYNISDRQEELRVYLRTSNLDNAFAHVTRAQAETLLLSVFRDVVVVFRADCSICLYSIERKSDGPSTTAGIQVLQEVSMSRYIPHPFLVVSVTLTSVSTENGITLKMPQQLPFCPPVVLAQSVENVWTTCRANKQKRHLLEALWLSCGGAGMKVWLPLFPRDHRKPHSFLSQRIMLPFHINIYPLAVLFEDALVLGAVNDTLLYDSLYTRSGAREQLEVLFPYCVVERTSQIYLHHILRQLLVRNLGEQALLLAQSCAALPYFPHVLELMLHEVLEEEATSREPIPDPLLPTVAKFITEFPLFLQTVVHCARKTEYALWNYLFAAVGNPKDLFEECLMAQDLDTAASYLIILQNMEVPAVSRQHATLLFSTALEQGKWDLCRHMMRFLKAIGSGESETPPSTPTAQEPSSSGGFEFFRNRSISLSQSAENVPASKFSLQKTLSMPSGPSGKRWSKDSDCAENMYIDMMLWRHARRLLEEVRLKDLGCFAAQLGFELISWLCKERTRAARVDNFVLALKRLHKDFLWPLPIIPASSLSSPFKNGKYRTVGEQLLKSQSADPFLSLETDTGVSHVQRSQSWLGDIGPTPPEIDPASSHGPQMQDAFLSPLSNKGDECSIGSATDLTESSSVVDGDWTMVDENFSTLSLTQSELEHISMELASKGPHKSQVQLRYLLHIFMEAGCLDWCVVIGLILRESSVINQIVLLIQSSEVDGEMLQNIKTGLHAVARWASTDCPGYKPFLNIIKPQVQKLSELTEEQVQPEAFQPVTVGKTPEHAGPRAEESRGSSGHGSVPQGEVGGGSLVSREEEDATRAQEEESFQDGTYDCSVS</sequence>
<evidence type="ECO:0000256" key="4">
    <source>
        <dbReference type="ARBA" id="ARBA00022553"/>
    </source>
</evidence>
<reference evidence="18" key="1">
    <citation type="submission" date="2025-08" db="UniProtKB">
        <authorList>
            <consortium name="RefSeq"/>
        </authorList>
    </citation>
    <scope>IDENTIFICATION</scope>
    <source>
        <tissue evidence="18">Brain</tissue>
    </source>
</reference>
<evidence type="ECO:0000256" key="7">
    <source>
        <dbReference type="ARBA" id="ARBA00022737"/>
    </source>
</evidence>
<evidence type="ECO:0000256" key="12">
    <source>
        <dbReference type="ARBA" id="ARBA00062456"/>
    </source>
</evidence>
<evidence type="ECO:0000256" key="13">
    <source>
        <dbReference type="ARBA" id="ARBA00069690"/>
    </source>
</evidence>
<dbReference type="InterPro" id="IPR015943">
    <property type="entry name" value="WD40/YVTN_repeat-like_dom_sf"/>
</dbReference>
<evidence type="ECO:0000256" key="10">
    <source>
        <dbReference type="ARBA" id="ARBA00059964"/>
    </source>
</evidence>
<dbReference type="CTD" id="57589"/>
<proteinExistence type="inferred from homology"/>
<comment type="subcellular location">
    <subcellularLocation>
        <location evidence="2">Cytoplasm</location>
        <location evidence="2">Cytosol</location>
    </subcellularLocation>
    <subcellularLocation>
        <location evidence="1">Membrane</location>
    </subcellularLocation>
</comment>
<dbReference type="Gene3D" id="2.130.10.10">
    <property type="entry name" value="YVTN repeat-like/Quinoprotein amine dehydrogenase"/>
    <property type="match status" value="1"/>
</dbReference>
<dbReference type="GO" id="GO:0005085">
    <property type="term" value="F:guanyl-nucleotide exchange factor activity"/>
    <property type="evidence" value="ECO:0007669"/>
    <property type="project" value="UniProtKB-KW"/>
</dbReference>
<protein>
    <recommendedName>
        <fullName evidence="13">Guanine nucleotide exchange factor subunit RIC1</fullName>
    </recommendedName>
    <alternativeName>
        <fullName evidence="9">Protein RIC1 homolog</fullName>
    </alternativeName>
    <alternativeName>
        <fullName evidence="14">RAB6A-GEF complex partner protein 1</fullName>
    </alternativeName>
</protein>
<comment type="similarity">
    <text evidence="11">Belongs to the RIC1 family.</text>
</comment>
<evidence type="ECO:0000256" key="2">
    <source>
        <dbReference type="ARBA" id="ARBA00004514"/>
    </source>
</evidence>
<dbReference type="GO" id="GO:0000139">
    <property type="term" value="C:Golgi membrane"/>
    <property type="evidence" value="ECO:0007669"/>
    <property type="project" value="TreeGrafter"/>
</dbReference>
<keyword evidence="17" id="KW-1185">Reference proteome</keyword>
<evidence type="ECO:0000256" key="5">
    <source>
        <dbReference type="ARBA" id="ARBA00022574"/>
    </source>
</evidence>
<dbReference type="PANTHER" id="PTHR22746">
    <property type="entry name" value="RAB6A-GEF COMPLEX PARTNER PROTEIN 1"/>
    <property type="match status" value="1"/>
</dbReference>
<dbReference type="Pfam" id="PF25440">
    <property type="entry name" value="Beta-prop_RIC1_2nd"/>
    <property type="match status" value="1"/>
</dbReference>
<evidence type="ECO:0000313" key="17">
    <source>
        <dbReference type="Proteomes" id="UP000000715"/>
    </source>
</evidence>
<dbReference type="InterPro" id="IPR036322">
    <property type="entry name" value="WD40_repeat_dom_sf"/>
</dbReference>
<keyword evidence="3" id="KW-0963">Cytoplasm</keyword>
<evidence type="ECO:0000256" key="14">
    <source>
        <dbReference type="ARBA" id="ARBA00077356"/>
    </source>
</evidence>
<dbReference type="Pfam" id="PF07064">
    <property type="entry name" value="RIC1"/>
    <property type="match status" value="1"/>
</dbReference>
<dbReference type="Proteomes" id="UP000000715">
    <property type="component" value="Unplaced"/>
</dbReference>
<keyword evidence="8" id="KW-0472">Membrane</keyword>
<dbReference type="InterPro" id="IPR009771">
    <property type="entry name" value="RIC1_C"/>
</dbReference>
<comment type="subunit">
    <text evidence="12">Forms a complex with RGP1; the interaction enhances RAB6A GTPase activity. Interacts (via central domain) with RGP1. Interacts with RAB6A; the interaction is direct with a preference for RAB6A-GDP. Interacts (via C-terminus domain) with RAB33B; the interaction is direct with a preference for RAB33B-GTP. Interacts with GJA1.</text>
</comment>
<evidence type="ECO:0000256" key="8">
    <source>
        <dbReference type="ARBA" id="ARBA00023136"/>
    </source>
</evidence>
<dbReference type="FunFam" id="2.130.10.10:FF:000288">
    <property type="entry name" value="RAB6A-GEF complex partner protein 1 isoform X3"/>
    <property type="match status" value="1"/>
</dbReference>
<feature type="compositionally biased region" description="Basic and acidic residues" evidence="15">
    <location>
        <begin position="1326"/>
        <end position="1338"/>
    </location>
</feature>
<name>A0A8U0RB82_MUSPF</name>
<evidence type="ECO:0000256" key="3">
    <source>
        <dbReference type="ARBA" id="ARBA00022490"/>
    </source>
</evidence>
<comment type="function">
    <text evidence="10">The RIC1-RGP1 complex acts as a guanine nucleotide exchange factor (GEF), which activates RAB6A by exchanging bound GDP for free GTP, and may thereby be required for efficient fusion of endosome-derived vesicles with the Golgi compartment. The RIC1-RGP1 complex participates in the recycling of mannose-6-phosphate receptors. Required for phosphorylation and localization of GJA1. Is a regulator of procollagen transport and secretion, and is required for correct cartilage morphogenesis and development of the craniofacial skeleton.</text>
</comment>
<gene>
    <name evidence="18" type="primary">RIC1</name>
</gene>
<dbReference type="InterPro" id="IPR040096">
    <property type="entry name" value="Ric1"/>
</dbReference>
<accession>A0A8U0RB82</accession>
<feature type="region of interest" description="Disordered" evidence="15">
    <location>
        <begin position="1314"/>
        <end position="1383"/>
    </location>
</feature>
<evidence type="ECO:0000256" key="15">
    <source>
        <dbReference type="SAM" id="MobiDB-lite"/>
    </source>
</evidence>
<feature type="region of interest" description="Disordered" evidence="15">
    <location>
        <begin position="442"/>
        <end position="465"/>
    </location>
</feature>
<dbReference type="GeneID" id="101683992"/>
<evidence type="ECO:0000256" key="6">
    <source>
        <dbReference type="ARBA" id="ARBA00022658"/>
    </source>
</evidence>
<keyword evidence="4" id="KW-0597">Phosphoprotein</keyword>
<dbReference type="GO" id="GO:0005829">
    <property type="term" value="C:cytosol"/>
    <property type="evidence" value="ECO:0007669"/>
    <property type="project" value="UniProtKB-SubCell"/>
</dbReference>
<keyword evidence="7" id="KW-0677">Repeat</keyword>
<dbReference type="GO" id="GO:0006886">
    <property type="term" value="P:intracellular protein transport"/>
    <property type="evidence" value="ECO:0007669"/>
    <property type="project" value="InterPro"/>
</dbReference>
<keyword evidence="5" id="KW-0853">WD repeat</keyword>
<evidence type="ECO:0000259" key="16">
    <source>
        <dbReference type="Pfam" id="PF07064"/>
    </source>
</evidence>
<feature type="domain" description="RIC1 C-terminal alpha solenoid region" evidence="16">
    <location>
        <begin position="789"/>
        <end position="947"/>
    </location>
</feature>